<keyword evidence="4" id="KW-0067">ATP-binding</keyword>
<name>A0A3N3E1J2_9VIBR</name>
<feature type="domain" description="DhaL" evidence="5">
    <location>
        <begin position="354"/>
        <end position="544"/>
    </location>
</feature>
<dbReference type="Pfam" id="PF02733">
    <property type="entry name" value="Dak1"/>
    <property type="match status" value="1"/>
</dbReference>
<organism evidence="7 8">
    <name type="scientific">Vibrio ponticus</name>
    <dbReference type="NCBI Taxonomy" id="265668"/>
    <lineage>
        <taxon>Bacteria</taxon>
        <taxon>Pseudomonadati</taxon>
        <taxon>Pseudomonadota</taxon>
        <taxon>Gammaproteobacteria</taxon>
        <taxon>Vibrionales</taxon>
        <taxon>Vibrionaceae</taxon>
        <taxon>Vibrio</taxon>
    </lineage>
</organism>
<dbReference type="AlphaFoldDB" id="A0A3N3E1J2"/>
<dbReference type="PANTHER" id="PTHR28629:SF4">
    <property type="entry name" value="TRIOKINASE_FMN CYCLASE"/>
    <property type="match status" value="1"/>
</dbReference>
<dbReference type="PROSITE" id="PS51481">
    <property type="entry name" value="DHAK"/>
    <property type="match status" value="1"/>
</dbReference>
<keyword evidence="1" id="KW-0808">Transferase</keyword>
<evidence type="ECO:0000256" key="3">
    <source>
        <dbReference type="ARBA" id="ARBA00022777"/>
    </source>
</evidence>
<dbReference type="GO" id="GO:0004371">
    <property type="term" value="F:glycerone kinase activity"/>
    <property type="evidence" value="ECO:0007669"/>
    <property type="project" value="InterPro"/>
</dbReference>
<dbReference type="SMART" id="SM01120">
    <property type="entry name" value="Dak2"/>
    <property type="match status" value="1"/>
</dbReference>
<dbReference type="Gene3D" id="3.30.1180.20">
    <property type="entry name" value="Dihydroxyacetone kinase, domain 2"/>
    <property type="match status" value="1"/>
</dbReference>
<dbReference type="PROSITE" id="PS51480">
    <property type="entry name" value="DHAL"/>
    <property type="match status" value="1"/>
</dbReference>
<evidence type="ECO:0000256" key="1">
    <source>
        <dbReference type="ARBA" id="ARBA00022679"/>
    </source>
</evidence>
<evidence type="ECO:0000256" key="2">
    <source>
        <dbReference type="ARBA" id="ARBA00022741"/>
    </source>
</evidence>
<evidence type="ECO:0000256" key="4">
    <source>
        <dbReference type="ARBA" id="ARBA00022840"/>
    </source>
</evidence>
<evidence type="ECO:0000259" key="5">
    <source>
        <dbReference type="PROSITE" id="PS51480"/>
    </source>
</evidence>
<accession>A0A3N3E1J2</accession>
<dbReference type="GO" id="GO:0005829">
    <property type="term" value="C:cytosol"/>
    <property type="evidence" value="ECO:0007669"/>
    <property type="project" value="TreeGrafter"/>
</dbReference>
<evidence type="ECO:0000259" key="6">
    <source>
        <dbReference type="PROSITE" id="PS51481"/>
    </source>
</evidence>
<dbReference type="Pfam" id="PF02734">
    <property type="entry name" value="Dak2"/>
    <property type="match status" value="1"/>
</dbReference>
<dbReference type="InterPro" id="IPR004006">
    <property type="entry name" value="DhaK_dom"/>
</dbReference>
<evidence type="ECO:0000313" key="8">
    <source>
        <dbReference type="Proteomes" id="UP000278792"/>
    </source>
</evidence>
<dbReference type="FunFam" id="1.25.40.340:FF:000002">
    <property type="entry name" value="Dihydroxyacetone kinase, L subunit"/>
    <property type="match status" value="1"/>
</dbReference>
<dbReference type="SUPFAM" id="SSF82549">
    <property type="entry name" value="DAK1/DegV-like"/>
    <property type="match status" value="1"/>
</dbReference>
<dbReference type="InterPro" id="IPR036117">
    <property type="entry name" value="DhaL_dom_sf"/>
</dbReference>
<dbReference type="Proteomes" id="UP000278792">
    <property type="component" value="Unassembled WGS sequence"/>
</dbReference>
<reference evidence="7 8" key="1">
    <citation type="submission" date="2018-11" db="EMBL/GenBank/DDBJ databases">
        <title>Vibrio ponticus strain CAIM 1751 pathogenic for the snapper Lutjanus guttatus.</title>
        <authorList>
            <person name="Soto-Rodriguez S."/>
            <person name="Lozano-Olvera R."/>
            <person name="Gomez-Gil B."/>
        </authorList>
    </citation>
    <scope>NUCLEOTIDE SEQUENCE [LARGE SCALE GENOMIC DNA]</scope>
    <source>
        <strain evidence="7 8">CAIM 1751</strain>
    </source>
</reference>
<feature type="domain" description="DhaK" evidence="6">
    <location>
        <begin position="8"/>
        <end position="325"/>
    </location>
</feature>
<protein>
    <submittedName>
        <fullName evidence="7">DAK2 domain-containing protein</fullName>
    </submittedName>
</protein>
<keyword evidence="2" id="KW-0547">Nucleotide-binding</keyword>
<dbReference type="PANTHER" id="PTHR28629">
    <property type="entry name" value="TRIOKINASE/FMN CYCLASE"/>
    <property type="match status" value="1"/>
</dbReference>
<dbReference type="InterPro" id="IPR050861">
    <property type="entry name" value="Dihydroxyacetone_Kinase"/>
</dbReference>
<dbReference type="SUPFAM" id="SSF101473">
    <property type="entry name" value="DhaL-like"/>
    <property type="match status" value="1"/>
</dbReference>
<keyword evidence="3" id="KW-0418">Kinase</keyword>
<dbReference type="RefSeq" id="WP_123781733.1">
    <property type="nucleotide sequence ID" value="NZ_RKIK01000019.1"/>
</dbReference>
<sequence length="545" mass="57121">MAELIINKKESWVSDSIDGTLYTQRLGNLVKLDFNNDIKVITRKDWKKDKVAIICGGGSGHEPAHAGFVGKGMLTAAVCGDLFAAPSVDAVLNAIVHVTGEKGCLVIIKNYTGDRLNFGLACEKAKEMGYKVELVIVNDDISIPNNPKPRGIAGTLFVHKVAGYVAEQGASLEEVKAAAQNTIDNTASIGIALTSCSLPGATGEERIARGKAELGLGIHGEAGIETIDVAECREFVELMSSKLLEARPSEKHAVLINNLGGLSPIEMNVVAKAVVESKLGQGTECFVGPAALMTAIDMKGFSLSLLRLDDATRTALFAESATEAWPGAFEVSKEAVVACENRAAKIEYTPSQNDAVATAIRQVCGTLIDLEPELNRLDAIVGDGDTGSTFAAGARKVLVELDANNLPLNEPATLLNVVGEKLTTVMGGSSGVLLSIFFTAAGRHLSSSNDLVAALQDGLARMMQYGGAKPGDRTMIDALYPALDSWADHGLAQAAKAAQEGAEATATMLKANAGRSSYLNSDSLNGTKDPGAYAVERVFASLSQA</sequence>
<proteinExistence type="predicted"/>
<gene>
    <name evidence="7" type="ORF">EGH82_08830</name>
</gene>
<dbReference type="InterPro" id="IPR004007">
    <property type="entry name" value="DhaL_dom"/>
</dbReference>
<dbReference type="FunFam" id="3.40.50.10440:FF:000001">
    <property type="entry name" value="Dihydroxyacetone kinase, DhaK subunit"/>
    <property type="match status" value="1"/>
</dbReference>
<dbReference type="Gene3D" id="1.25.40.340">
    <property type="match status" value="1"/>
</dbReference>
<evidence type="ECO:0000313" key="7">
    <source>
        <dbReference type="EMBL" id="ROV60603.1"/>
    </source>
</evidence>
<dbReference type="GO" id="GO:0005524">
    <property type="term" value="F:ATP binding"/>
    <property type="evidence" value="ECO:0007669"/>
    <property type="project" value="UniProtKB-KW"/>
</dbReference>
<comment type="caution">
    <text evidence="7">The sequence shown here is derived from an EMBL/GenBank/DDBJ whole genome shotgun (WGS) entry which is preliminary data.</text>
</comment>
<dbReference type="GO" id="GO:0019563">
    <property type="term" value="P:glycerol catabolic process"/>
    <property type="evidence" value="ECO:0007669"/>
    <property type="project" value="TreeGrafter"/>
</dbReference>
<dbReference type="Gene3D" id="3.40.50.10440">
    <property type="entry name" value="Dihydroxyacetone kinase, domain 1"/>
    <property type="match status" value="1"/>
</dbReference>
<dbReference type="EMBL" id="RKIK01000019">
    <property type="protein sequence ID" value="ROV60603.1"/>
    <property type="molecule type" value="Genomic_DNA"/>
</dbReference>